<dbReference type="InterPro" id="IPR053134">
    <property type="entry name" value="RNA-dir_DNA_polymerase"/>
</dbReference>
<gene>
    <name evidence="1" type="ORF">CK203_051231</name>
</gene>
<dbReference type="InterPro" id="IPR043502">
    <property type="entry name" value="DNA/RNA_pol_sf"/>
</dbReference>
<organism evidence="1 2">
    <name type="scientific">Vitis vinifera</name>
    <name type="common">Grape</name>
    <dbReference type="NCBI Taxonomy" id="29760"/>
    <lineage>
        <taxon>Eukaryota</taxon>
        <taxon>Viridiplantae</taxon>
        <taxon>Streptophyta</taxon>
        <taxon>Embryophyta</taxon>
        <taxon>Tracheophyta</taxon>
        <taxon>Spermatophyta</taxon>
        <taxon>Magnoliopsida</taxon>
        <taxon>eudicotyledons</taxon>
        <taxon>Gunneridae</taxon>
        <taxon>Pentapetalae</taxon>
        <taxon>rosids</taxon>
        <taxon>Vitales</taxon>
        <taxon>Vitaceae</taxon>
        <taxon>Viteae</taxon>
        <taxon>Vitis</taxon>
    </lineage>
</organism>
<dbReference type="AlphaFoldDB" id="A0A438H7P7"/>
<name>A0A438H7P7_VITVI</name>
<dbReference type="Gene3D" id="3.30.70.270">
    <property type="match status" value="1"/>
</dbReference>
<proteinExistence type="predicted"/>
<evidence type="ECO:0000313" key="1">
    <source>
        <dbReference type="EMBL" id="RVW80584.1"/>
    </source>
</evidence>
<evidence type="ECO:0008006" key="3">
    <source>
        <dbReference type="Google" id="ProtNLM"/>
    </source>
</evidence>
<comment type="caution">
    <text evidence="1">The sequence shown here is derived from an EMBL/GenBank/DDBJ whole genome shotgun (WGS) entry which is preliminary data.</text>
</comment>
<dbReference type="SUPFAM" id="SSF56672">
    <property type="entry name" value="DNA/RNA polymerases"/>
    <property type="match status" value="1"/>
</dbReference>
<accession>A0A438H7P7</accession>
<dbReference type="InterPro" id="IPR043128">
    <property type="entry name" value="Rev_trsase/Diguanyl_cyclase"/>
</dbReference>
<reference evidence="1 2" key="1">
    <citation type="journal article" date="2018" name="PLoS Genet.">
        <title>Population sequencing reveals clonal diversity and ancestral inbreeding in the grapevine cultivar Chardonnay.</title>
        <authorList>
            <person name="Roach M.J."/>
            <person name="Johnson D.L."/>
            <person name="Bohlmann J."/>
            <person name="van Vuuren H.J."/>
            <person name="Jones S.J."/>
            <person name="Pretorius I.S."/>
            <person name="Schmidt S.A."/>
            <person name="Borneman A.R."/>
        </authorList>
    </citation>
    <scope>NUCLEOTIDE SEQUENCE [LARGE SCALE GENOMIC DNA]</scope>
    <source>
        <strain evidence="2">cv. Chardonnay</strain>
        <tissue evidence="1">Leaf</tissue>
    </source>
</reference>
<dbReference type="PANTHER" id="PTHR24559:SF457">
    <property type="entry name" value="RNA-DIRECTED DNA POLYMERASE HOMOLOG"/>
    <property type="match status" value="1"/>
</dbReference>
<sequence length="61" mass="7144">MALEDMERVVFILEWQTYYYGVKPFGLRNAGAAYQRAATTLFHDMMDRDVEVYVDDMIVTS</sequence>
<dbReference type="EMBL" id="QGNW01000264">
    <property type="protein sequence ID" value="RVW80584.1"/>
    <property type="molecule type" value="Genomic_DNA"/>
</dbReference>
<evidence type="ECO:0000313" key="2">
    <source>
        <dbReference type="Proteomes" id="UP000288805"/>
    </source>
</evidence>
<protein>
    <recommendedName>
        <fullName evidence="3">Reverse transcriptase domain-containing protein</fullName>
    </recommendedName>
</protein>
<dbReference type="Proteomes" id="UP000288805">
    <property type="component" value="Unassembled WGS sequence"/>
</dbReference>
<dbReference type="PANTHER" id="PTHR24559">
    <property type="entry name" value="TRANSPOSON TY3-I GAG-POL POLYPROTEIN"/>
    <property type="match status" value="1"/>
</dbReference>